<comment type="cofactor">
    <cofactor evidence="1">
        <name>Mg(2+)</name>
        <dbReference type="ChEBI" id="CHEBI:18420"/>
    </cofactor>
</comment>
<comment type="similarity">
    <text evidence="2">Belongs to the mab-21 family.</text>
</comment>
<dbReference type="InterPro" id="IPR046906">
    <property type="entry name" value="Mab-21_HhH/H2TH-like"/>
</dbReference>
<name>A0A7M5WUM3_9CNID</name>
<evidence type="ECO:0000256" key="1">
    <source>
        <dbReference type="ARBA" id="ARBA00001946"/>
    </source>
</evidence>
<dbReference type="EnsemblMetazoa" id="CLYHEMT013368.1">
    <property type="protein sequence ID" value="CLYHEMP013368.1"/>
    <property type="gene ID" value="CLYHEMG013368"/>
</dbReference>
<evidence type="ECO:0000256" key="2">
    <source>
        <dbReference type="ARBA" id="ARBA00008307"/>
    </source>
</evidence>
<protein>
    <submittedName>
        <fullName evidence="7">Uncharacterized protein</fullName>
    </submittedName>
</protein>
<evidence type="ECO:0000313" key="8">
    <source>
        <dbReference type="Proteomes" id="UP000594262"/>
    </source>
</evidence>
<feature type="region of interest" description="Disordered" evidence="4">
    <location>
        <begin position="1"/>
        <end position="41"/>
    </location>
</feature>
<sequence length="564" mass="64896">MELGGLSSSSTGNELLSEVSTSTAESTCRDTPSSTPPLLELSDHSNIITDQPESARSFQLLIDQPPQHQQTELTTPQNDDNKKESNSSCFNLLSCFLNTYLRQDCISRITLFEAIRRYEEEFYTSAEDYIEKVKENRFMVSILETLYFEFPDFFFTYLPTGSLREGFGKMLPSTSILATDHDVMLVPDGVTVGIGGENHNGDKANVFTILESPDDHQAGFLWLKLEDDYLTHWHPYCMKRHIGTQGCSILSSFRWKKKIRQVLLHSMQAKRWVRDLESIFPWQNSSKNLIITVENNGPALTVDISAKCQGVVNCTRRSNKRRYFYADFTLALHCKPWPNKAEGFLTSEYRENWPPREALEEIKRLGCHVVPKSSTNQLIKVIEGQSECTKFSQSPGLEWRYSFSQAEIILAKHIPQPAKSAYLAFKAVVKRQVNKRDIKERKICTFALKCILYRLVERKTKSFWKTADSCLETLFMELLTDLDGHLRSRSCPNFWIPDINVFEYLTPDNMESKQRIVGEVMQDARHYVAKEWLEHCGCCRVGCFFDEEEKEGDNESLFDSFSFA</sequence>
<organism evidence="7 8">
    <name type="scientific">Clytia hemisphaerica</name>
    <dbReference type="NCBI Taxonomy" id="252671"/>
    <lineage>
        <taxon>Eukaryota</taxon>
        <taxon>Metazoa</taxon>
        <taxon>Cnidaria</taxon>
        <taxon>Hydrozoa</taxon>
        <taxon>Hydroidolina</taxon>
        <taxon>Leptothecata</taxon>
        <taxon>Obeliida</taxon>
        <taxon>Clytiidae</taxon>
        <taxon>Clytia</taxon>
    </lineage>
</organism>
<dbReference type="SMART" id="SM01265">
    <property type="entry name" value="Mab-21"/>
    <property type="match status" value="1"/>
</dbReference>
<dbReference type="GO" id="GO:0016779">
    <property type="term" value="F:nucleotidyltransferase activity"/>
    <property type="evidence" value="ECO:0007669"/>
    <property type="project" value="UniProtKB-ARBA"/>
</dbReference>
<dbReference type="OrthoDB" id="5949374at2759"/>
<dbReference type="Pfam" id="PF20266">
    <property type="entry name" value="Mab-21_C"/>
    <property type="match status" value="1"/>
</dbReference>
<keyword evidence="3" id="KW-0547">Nucleotide-binding</keyword>
<dbReference type="PANTHER" id="PTHR10656">
    <property type="entry name" value="CELL FATE DETERMINING PROTEIN MAB21-RELATED"/>
    <property type="match status" value="1"/>
</dbReference>
<reference evidence="7" key="1">
    <citation type="submission" date="2021-01" db="UniProtKB">
        <authorList>
            <consortium name="EnsemblMetazoa"/>
        </authorList>
    </citation>
    <scope>IDENTIFICATION</scope>
</reference>
<feature type="domain" description="Mab-21-like HhH/H2TH-like" evidence="6">
    <location>
        <begin position="433"/>
        <end position="512"/>
    </location>
</feature>
<evidence type="ECO:0000313" key="7">
    <source>
        <dbReference type="EnsemblMetazoa" id="CLYHEMP013368.1"/>
    </source>
</evidence>
<evidence type="ECO:0000259" key="6">
    <source>
        <dbReference type="Pfam" id="PF20266"/>
    </source>
</evidence>
<dbReference type="GO" id="GO:0005524">
    <property type="term" value="F:ATP binding"/>
    <property type="evidence" value="ECO:0007669"/>
    <property type="project" value="UniProtKB-KW"/>
</dbReference>
<dbReference type="InterPro" id="IPR046903">
    <property type="entry name" value="Mab-21-like_nuc_Trfase"/>
</dbReference>
<feature type="domain" description="Mab-21-like nucleotidyltransferase" evidence="5">
    <location>
        <begin position="213"/>
        <end position="409"/>
    </location>
</feature>
<keyword evidence="8" id="KW-1185">Reference proteome</keyword>
<evidence type="ECO:0000256" key="4">
    <source>
        <dbReference type="SAM" id="MobiDB-lite"/>
    </source>
</evidence>
<evidence type="ECO:0000259" key="5">
    <source>
        <dbReference type="Pfam" id="PF03281"/>
    </source>
</evidence>
<proteinExistence type="inferred from homology"/>
<dbReference type="PANTHER" id="PTHR10656:SF69">
    <property type="entry name" value="MAB-21-LIKE HHH_H2TH-LIKE DOMAIN-CONTAINING PROTEIN"/>
    <property type="match status" value="1"/>
</dbReference>
<dbReference type="Proteomes" id="UP000594262">
    <property type="component" value="Unplaced"/>
</dbReference>
<evidence type="ECO:0000256" key="3">
    <source>
        <dbReference type="ARBA" id="ARBA00022840"/>
    </source>
</evidence>
<dbReference type="AlphaFoldDB" id="A0A7M5WUM3"/>
<dbReference type="InterPro" id="IPR024810">
    <property type="entry name" value="MAB21L/cGLR"/>
</dbReference>
<feature type="compositionally biased region" description="Polar residues" evidence="4">
    <location>
        <begin position="1"/>
        <end position="33"/>
    </location>
</feature>
<accession>A0A7M5WUM3</accession>
<dbReference type="Gene3D" id="1.10.1410.40">
    <property type="match status" value="1"/>
</dbReference>
<keyword evidence="3" id="KW-0067">ATP-binding</keyword>
<dbReference type="Pfam" id="PF03281">
    <property type="entry name" value="Mab-21"/>
    <property type="match status" value="1"/>
</dbReference>